<feature type="transmembrane region" description="Helical" evidence="7">
    <location>
        <begin position="90"/>
        <end position="109"/>
    </location>
</feature>
<name>A0A6N7ILE3_9FIRM</name>
<dbReference type="AlphaFoldDB" id="A0A6N7ILE3"/>
<feature type="transmembrane region" description="Helical" evidence="7">
    <location>
        <begin position="50"/>
        <end position="70"/>
    </location>
</feature>
<proteinExistence type="inferred from homology"/>
<comment type="subcellular location">
    <subcellularLocation>
        <location evidence="1">Cell membrane</location>
        <topology evidence="1">Multi-pass membrane protein</topology>
    </subcellularLocation>
</comment>
<evidence type="ECO:0000256" key="5">
    <source>
        <dbReference type="ARBA" id="ARBA00022989"/>
    </source>
</evidence>
<comment type="similarity">
    <text evidence="2">Belongs to the UPF0719 family.</text>
</comment>
<dbReference type="Pfam" id="PF03994">
    <property type="entry name" value="DUF350"/>
    <property type="match status" value="1"/>
</dbReference>
<comment type="caution">
    <text evidence="8">The sequence shown here is derived from an EMBL/GenBank/DDBJ whole genome shotgun (WGS) entry which is preliminary data.</text>
</comment>
<evidence type="ECO:0000256" key="6">
    <source>
        <dbReference type="ARBA" id="ARBA00023136"/>
    </source>
</evidence>
<evidence type="ECO:0000313" key="8">
    <source>
        <dbReference type="EMBL" id="MQL50800.1"/>
    </source>
</evidence>
<evidence type="ECO:0000256" key="7">
    <source>
        <dbReference type="SAM" id="Phobius"/>
    </source>
</evidence>
<dbReference type="PANTHER" id="PTHR40043">
    <property type="entry name" value="UPF0719 INNER MEMBRANE PROTEIN YJFL"/>
    <property type="match status" value="1"/>
</dbReference>
<dbReference type="Proteomes" id="UP000441717">
    <property type="component" value="Unassembled WGS sequence"/>
</dbReference>
<evidence type="ECO:0000256" key="3">
    <source>
        <dbReference type="ARBA" id="ARBA00022475"/>
    </source>
</evidence>
<keyword evidence="5 7" id="KW-1133">Transmembrane helix</keyword>
<dbReference type="InterPro" id="IPR007140">
    <property type="entry name" value="DUF350"/>
</dbReference>
<keyword evidence="9" id="KW-1185">Reference proteome</keyword>
<dbReference type="OrthoDB" id="1683095at2"/>
<evidence type="ECO:0000256" key="4">
    <source>
        <dbReference type="ARBA" id="ARBA00022692"/>
    </source>
</evidence>
<keyword evidence="3" id="KW-1003">Cell membrane</keyword>
<evidence type="ECO:0000313" key="9">
    <source>
        <dbReference type="Proteomes" id="UP000441717"/>
    </source>
</evidence>
<protein>
    <submittedName>
        <fullName evidence="8">DUF350 domain-containing protein</fullName>
    </submittedName>
</protein>
<keyword evidence="4 7" id="KW-0812">Transmembrane</keyword>
<keyword evidence="6 7" id="KW-0472">Membrane</keyword>
<feature type="transmembrane region" description="Helical" evidence="7">
    <location>
        <begin position="20"/>
        <end position="38"/>
    </location>
</feature>
<sequence length="110" mass="11779">MVFLFCRLTRYNDWEEIQRGNVAAALALGGKVLGLANVMRFAIMSNMGAVEIVAWGMAGMVLLLLVYLAFEWLTPRLKVNEEIAGGNVAVGALSMVFSLAASLIIGASIS</sequence>
<gene>
    <name evidence="8" type="ORF">GFC01_00590</name>
</gene>
<reference evidence="8 9" key="1">
    <citation type="submission" date="2019-10" db="EMBL/GenBank/DDBJ databases">
        <title>Comparative genomics of sulfur disproportionating microorganisms.</title>
        <authorList>
            <person name="Ward L.M."/>
            <person name="Bertran E."/>
            <person name="Johnston D."/>
        </authorList>
    </citation>
    <scope>NUCLEOTIDE SEQUENCE [LARGE SCALE GENOMIC DNA]</scope>
    <source>
        <strain evidence="8 9">DSM 14055</strain>
    </source>
</reference>
<dbReference type="GO" id="GO:0005886">
    <property type="term" value="C:plasma membrane"/>
    <property type="evidence" value="ECO:0007669"/>
    <property type="project" value="UniProtKB-SubCell"/>
</dbReference>
<evidence type="ECO:0000256" key="2">
    <source>
        <dbReference type="ARBA" id="ARBA00005779"/>
    </source>
</evidence>
<evidence type="ECO:0000256" key="1">
    <source>
        <dbReference type="ARBA" id="ARBA00004651"/>
    </source>
</evidence>
<organism evidence="8 9">
    <name type="scientific">Desulfofundulus thermobenzoicus</name>
    <dbReference type="NCBI Taxonomy" id="29376"/>
    <lineage>
        <taxon>Bacteria</taxon>
        <taxon>Bacillati</taxon>
        <taxon>Bacillota</taxon>
        <taxon>Clostridia</taxon>
        <taxon>Eubacteriales</taxon>
        <taxon>Peptococcaceae</taxon>
        <taxon>Desulfofundulus</taxon>
    </lineage>
</organism>
<accession>A0A6N7ILE3</accession>
<dbReference type="PANTHER" id="PTHR40043:SF1">
    <property type="entry name" value="UPF0719 INNER MEMBRANE PROTEIN YJFL"/>
    <property type="match status" value="1"/>
</dbReference>
<dbReference type="EMBL" id="WHYR01000001">
    <property type="protein sequence ID" value="MQL50800.1"/>
    <property type="molecule type" value="Genomic_DNA"/>
</dbReference>